<dbReference type="NCBIfam" id="TIGR04416">
    <property type="entry name" value="group_II_RT_mat"/>
    <property type="match status" value="1"/>
</dbReference>
<accession>A0A7W2D356</accession>
<keyword evidence="3" id="KW-0695">RNA-directed DNA polymerase</keyword>
<keyword evidence="3" id="KW-0548">Nucleotidyltransferase</keyword>
<dbReference type="PROSITE" id="PS50878">
    <property type="entry name" value="RT_POL"/>
    <property type="match status" value="1"/>
</dbReference>
<evidence type="ECO:0000256" key="1">
    <source>
        <dbReference type="SAM" id="MobiDB-lite"/>
    </source>
</evidence>
<protein>
    <submittedName>
        <fullName evidence="3">Group II intron reverse transcriptase/maturase</fullName>
        <ecNumber evidence="3">2.7.7.49</ecNumber>
    </submittedName>
</protein>
<dbReference type="EC" id="2.7.7.49" evidence="3"/>
<dbReference type="GO" id="GO:0003964">
    <property type="term" value="F:RNA-directed DNA polymerase activity"/>
    <property type="evidence" value="ECO:0007669"/>
    <property type="project" value="UniProtKB-KW"/>
</dbReference>
<reference evidence="3 4" key="1">
    <citation type="submission" date="2020-07" db="EMBL/GenBank/DDBJ databases">
        <title>Streptomyces isolated from Indian soil.</title>
        <authorList>
            <person name="Mandal S."/>
            <person name="Maiti P.K."/>
        </authorList>
    </citation>
    <scope>NUCLEOTIDE SEQUENCE [LARGE SCALE GENOMIC DNA]</scope>
    <source>
        <strain evidence="3 4">PSKA54</strain>
    </source>
</reference>
<dbReference type="Proteomes" id="UP000586976">
    <property type="component" value="Unassembled WGS sequence"/>
</dbReference>
<dbReference type="InterPro" id="IPR030931">
    <property type="entry name" value="Group_II_RT_mat"/>
</dbReference>
<dbReference type="GO" id="GO:0008270">
    <property type="term" value="F:zinc ion binding"/>
    <property type="evidence" value="ECO:0007669"/>
    <property type="project" value="InterPro"/>
</dbReference>
<dbReference type="InterPro" id="IPR051083">
    <property type="entry name" value="GrpII_Intron_Splice-Mob/Def"/>
</dbReference>
<gene>
    <name evidence="3" type="primary">ltrA</name>
    <name evidence="3" type="ORF">H1V43_20885</name>
</gene>
<proteinExistence type="predicted"/>
<dbReference type="AlphaFoldDB" id="A0A7W2D356"/>
<sequence>MPGPKGSRREPGGPLKNKARNPEPKDKLDEGGAVATSEAVALPTNGPEDGSKTWRSIAWAQAEENVRRLRQRIFKAAQQGDLKKVRNLQKLMLRSYSNTLTSVKRVAQVSSGRNTAGVDGVKSLTPSQKYELASAIHAEEEPYRAMPVKRVYIPKSNGKQRPLGIPVIRDRVMQARVKNALEPEWESRFEPRSYGFRPGRGCHDAREAIFNAASSRGKRVWVLDADLAGAFDRISHQHLLKSIGMFPAREMIRKWLKAGVMERGRFATTEEGTPQGGVISPLLLNVALHGMEEAAGARYKKKGAGREPVAVPGTPILIRYADDLVALCHTEEEANAVRMRLGEWLAPRGLAFNTEKTKTVHLNEGFDFLGFNVRRYDDQLLIKPSRTAIKRIKERLREAVKALRGSNAAALIAKLSPIIRGWAAYYRVAVSSKVFSSLDTYVWRLTFKWARHTHPRKSRTWVANRYFGRFNRSRDDKWVFGNPENTSYLIKFAWTKIARHDMVKGAASVDDPTLADYWDKRRHKTVPTTLDKRTLSMAYLQKGICPVCRQALIADAEYQPDNPREWIEWFATAKKRLEKHHLVYRSLGGSDARPNLRLVHSECHQHHHTGDRWENSRIAAARPLRSA</sequence>
<dbReference type="Pfam" id="PF01844">
    <property type="entry name" value="HNH"/>
    <property type="match status" value="1"/>
</dbReference>
<organism evidence="3 4">
    <name type="scientific">Streptomyces himalayensis subsp. aureolus</name>
    <dbReference type="NCBI Taxonomy" id="2758039"/>
    <lineage>
        <taxon>Bacteria</taxon>
        <taxon>Bacillati</taxon>
        <taxon>Actinomycetota</taxon>
        <taxon>Actinomycetes</taxon>
        <taxon>Kitasatosporales</taxon>
        <taxon>Streptomycetaceae</taxon>
        <taxon>Streptomyces</taxon>
        <taxon>Streptomyces himalayensis</taxon>
    </lineage>
</organism>
<name>A0A7W2D356_9ACTN</name>
<dbReference type="Pfam" id="PF13655">
    <property type="entry name" value="RVT_N"/>
    <property type="match status" value="1"/>
</dbReference>
<keyword evidence="4" id="KW-1185">Reference proteome</keyword>
<dbReference type="Pfam" id="PF08388">
    <property type="entry name" value="GIIM"/>
    <property type="match status" value="1"/>
</dbReference>
<dbReference type="PANTHER" id="PTHR34047:SF10">
    <property type="entry name" value="GROUP II INTRON-ASSOCIATED OPEN READING FRAME"/>
    <property type="match status" value="1"/>
</dbReference>
<dbReference type="CDD" id="cd00085">
    <property type="entry name" value="HNHc"/>
    <property type="match status" value="1"/>
</dbReference>
<dbReference type="PANTHER" id="PTHR34047">
    <property type="entry name" value="NUCLEAR INTRON MATURASE 1, MITOCHONDRIAL-RELATED"/>
    <property type="match status" value="1"/>
</dbReference>
<feature type="domain" description="Reverse transcriptase" evidence="2">
    <location>
        <begin position="134"/>
        <end position="373"/>
    </location>
</feature>
<dbReference type="CDD" id="cd01651">
    <property type="entry name" value="RT_G2_intron"/>
    <property type="match status" value="1"/>
</dbReference>
<comment type="caution">
    <text evidence="3">The sequence shown here is derived from an EMBL/GenBank/DDBJ whole genome shotgun (WGS) entry which is preliminary data.</text>
</comment>
<dbReference type="InterPro" id="IPR000477">
    <property type="entry name" value="RT_dom"/>
</dbReference>
<feature type="region of interest" description="Disordered" evidence="1">
    <location>
        <begin position="1"/>
        <end position="52"/>
    </location>
</feature>
<dbReference type="InterPro" id="IPR025960">
    <property type="entry name" value="RVT_N"/>
</dbReference>
<dbReference type="Pfam" id="PF00078">
    <property type="entry name" value="RVT_1"/>
    <property type="match status" value="1"/>
</dbReference>
<evidence type="ECO:0000313" key="3">
    <source>
        <dbReference type="EMBL" id="MBA4863786.1"/>
    </source>
</evidence>
<keyword evidence="3" id="KW-0808">Transferase</keyword>
<feature type="compositionally biased region" description="Basic and acidic residues" evidence="1">
    <location>
        <begin position="20"/>
        <end position="30"/>
    </location>
</feature>
<evidence type="ECO:0000259" key="2">
    <source>
        <dbReference type="PROSITE" id="PS50878"/>
    </source>
</evidence>
<dbReference type="Gene3D" id="1.10.30.50">
    <property type="match status" value="1"/>
</dbReference>
<dbReference type="InterPro" id="IPR003615">
    <property type="entry name" value="HNH_nuc"/>
</dbReference>
<dbReference type="InterPro" id="IPR043502">
    <property type="entry name" value="DNA/RNA_pol_sf"/>
</dbReference>
<dbReference type="InterPro" id="IPR002711">
    <property type="entry name" value="HNH"/>
</dbReference>
<dbReference type="InterPro" id="IPR013597">
    <property type="entry name" value="Mat_intron_G2"/>
</dbReference>
<dbReference type="GO" id="GO:0003676">
    <property type="term" value="F:nucleic acid binding"/>
    <property type="evidence" value="ECO:0007669"/>
    <property type="project" value="InterPro"/>
</dbReference>
<evidence type="ECO:0000313" key="4">
    <source>
        <dbReference type="Proteomes" id="UP000586976"/>
    </source>
</evidence>
<dbReference type="SUPFAM" id="SSF56672">
    <property type="entry name" value="DNA/RNA polymerases"/>
    <property type="match status" value="1"/>
</dbReference>
<dbReference type="EMBL" id="JACEQY010000023">
    <property type="protein sequence ID" value="MBA4863786.1"/>
    <property type="molecule type" value="Genomic_DNA"/>
</dbReference>
<dbReference type="GO" id="GO:0004519">
    <property type="term" value="F:endonuclease activity"/>
    <property type="evidence" value="ECO:0007669"/>
    <property type="project" value="InterPro"/>
</dbReference>